<evidence type="ECO:0000256" key="1">
    <source>
        <dbReference type="ARBA" id="ARBA00004141"/>
    </source>
</evidence>
<dbReference type="InParanoid" id="A0A2J6STQ4"/>
<dbReference type="EMBL" id="KZ613866">
    <property type="protein sequence ID" value="PMD54155.1"/>
    <property type="molecule type" value="Genomic_DNA"/>
</dbReference>
<proteinExistence type="predicted"/>
<dbReference type="PANTHER" id="PTHR23502">
    <property type="entry name" value="MAJOR FACILITATOR SUPERFAMILY"/>
    <property type="match status" value="1"/>
</dbReference>
<feature type="transmembrane region" description="Helical" evidence="6">
    <location>
        <begin position="422"/>
        <end position="442"/>
    </location>
</feature>
<dbReference type="SUPFAM" id="SSF103473">
    <property type="entry name" value="MFS general substrate transporter"/>
    <property type="match status" value="1"/>
</dbReference>
<dbReference type="InterPro" id="IPR036259">
    <property type="entry name" value="MFS_trans_sf"/>
</dbReference>
<feature type="transmembrane region" description="Helical" evidence="6">
    <location>
        <begin position="454"/>
        <end position="476"/>
    </location>
</feature>
<feature type="transmembrane region" description="Helical" evidence="6">
    <location>
        <begin position="341"/>
        <end position="367"/>
    </location>
</feature>
<dbReference type="PROSITE" id="PS50850">
    <property type="entry name" value="MFS"/>
    <property type="match status" value="1"/>
</dbReference>
<feature type="transmembrane region" description="Helical" evidence="6">
    <location>
        <begin position="228"/>
        <end position="248"/>
    </location>
</feature>
<feature type="domain" description="Major facilitator superfamily (MFS) profile" evidence="7">
    <location>
        <begin position="70"/>
        <end position="540"/>
    </location>
</feature>
<evidence type="ECO:0000256" key="2">
    <source>
        <dbReference type="ARBA" id="ARBA00022692"/>
    </source>
</evidence>
<dbReference type="Pfam" id="PF07690">
    <property type="entry name" value="MFS_1"/>
    <property type="match status" value="1"/>
</dbReference>
<dbReference type="AlphaFoldDB" id="A0A2J6STQ4"/>
<reference evidence="8 9" key="1">
    <citation type="submission" date="2016-04" db="EMBL/GenBank/DDBJ databases">
        <title>A degradative enzymes factory behind the ericoid mycorrhizal symbiosis.</title>
        <authorList>
            <consortium name="DOE Joint Genome Institute"/>
            <person name="Martino E."/>
            <person name="Morin E."/>
            <person name="Grelet G."/>
            <person name="Kuo A."/>
            <person name="Kohler A."/>
            <person name="Daghino S."/>
            <person name="Barry K."/>
            <person name="Choi C."/>
            <person name="Cichocki N."/>
            <person name="Clum A."/>
            <person name="Copeland A."/>
            <person name="Hainaut M."/>
            <person name="Haridas S."/>
            <person name="Labutti K."/>
            <person name="Lindquist E."/>
            <person name="Lipzen A."/>
            <person name="Khouja H.-R."/>
            <person name="Murat C."/>
            <person name="Ohm R."/>
            <person name="Olson A."/>
            <person name="Spatafora J."/>
            <person name="Veneault-Fourrey C."/>
            <person name="Henrissat B."/>
            <person name="Grigoriev I."/>
            <person name="Martin F."/>
            <person name="Perotto S."/>
        </authorList>
    </citation>
    <scope>NUCLEOTIDE SEQUENCE [LARGE SCALE GENOMIC DNA]</scope>
    <source>
        <strain evidence="8 9">E</strain>
    </source>
</reference>
<evidence type="ECO:0000256" key="6">
    <source>
        <dbReference type="SAM" id="Phobius"/>
    </source>
</evidence>
<name>A0A2J6STQ4_9HELO</name>
<keyword evidence="2 6" id="KW-0812">Transmembrane</keyword>
<organism evidence="8 9">
    <name type="scientific">Hyaloscypha bicolor E</name>
    <dbReference type="NCBI Taxonomy" id="1095630"/>
    <lineage>
        <taxon>Eukaryota</taxon>
        <taxon>Fungi</taxon>
        <taxon>Dikarya</taxon>
        <taxon>Ascomycota</taxon>
        <taxon>Pezizomycotina</taxon>
        <taxon>Leotiomycetes</taxon>
        <taxon>Helotiales</taxon>
        <taxon>Hyaloscyphaceae</taxon>
        <taxon>Hyaloscypha</taxon>
        <taxon>Hyaloscypha bicolor</taxon>
    </lineage>
</organism>
<feature type="transmembrane region" description="Helical" evidence="6">
    <location>
        <begin position="517"/>
        <end position="538"/>
    </location>
</feature>
<dbReference type="Proteomes" id="UP000235371">
    <property type="component" value="Unassembled WGS sequence"/>
</dbReference>
<evidence type="ECO:0000256" key="3">
    <source>
        <dbReference type="ARBA" id="ARBA00022989"/>
    </source>
</evidence>
<dbReference type="OrthoDB" id="2585655at2759"/>
<accession>A0A2J6STQ4</accession>
<dbReference type="STRING" id="1095630.A0A2J6STQ4"/>
<dbReference type="InterPro" id="IPR020846">
    <property type="entry name" value="MFS_dom"/>
</dbReference>
<evidence type="ECO:0000256" key="5">
    <source>
        <dbReference type="SAM" id="MobiDB-lite"/>
    </source>
</evidence>
<feature type="transmembrane region" description="Helical" evidence="6">
    <location>
        <begin position="137"/>
        <end position="154"/>
    </location>
</feature>
<keyword evidence="3 6" id="KW-1133">Transmembrane helix</keyword>
<dbReference type="PANTHER" id="PTHR23502:SF20">
    <property type="entry name" value="TRANSPORTER, PUTATIVE (AFU_ORTHOLOGUE AFUA_6G13880)-RELATED"/>
    <property type="match status" value="1"/>
</dbReference>
<dbReference type="GeneID" id="36585358"/>
<feature type="transmembrane region" description="Helical" evidence="6">
    <location>
        <begin position="379"/>
        <end position="401"/>
    </location>
</feature>
<evidence type="ECO:0000259" key="7">
    <source>
        <dbReference type="PROSITE" id="PS50850"/>
    </source>
</evidence>
<feature type="region of interest" description="Disordered" evidence="5">
    <location>
        <begin position="285"/>
        <end position="308"/>
    </location>
</feature>
<dbReference type="InterPro" id="IPR011701">
    <property type="entry name" value="MFS"/>
</dbReference>
<comment type="subcellular location">
    <subcellularLocation>
        <location evidence="1">Membrane</location>
        <topology evidence="1">Multi-pass membrane protein</topology>
    </subcellularLocation>
</comment>
<feature type="transmembrane region" description="Helical" evidence="6">
    <location>
        <begin position="488"/>
        <end position="505"/>
    </location>
</feature>
<dbReference type="RefSeq" id="XP_024731059.1">
    <property type="nucleotide sequence ID" value="XM_024877281.1"/>
</dbReference>
<feature type="transmembrane region" description="Helical" evidence="6">
    <location>
        <begin position="105"/>
        <end position="130"/>
    </location>
</feature>
<feature type="transmembrane region" description="Helical" evidence="6">
    <location>
        <begin position="200"/>
        <end position="222"/>
    </location>
</feature>
<keyword evidence="9" id="KW-1185">Reference proteome</keyword>
<evidence type="ECO:0000256" key="4">
    <source>
        <dbReference type="ARBA" id="ARBA00023136"/>
    </source>
</evidence>
<gene>
    <name evidence="8" type="ORF">K444DRAFT_570773</name>
</gene>
<dbReference type="GO" id="GO:0022857">
    <property type="term" value="F:transmembrane transporter activity"/>
    <property type="evidence" value="ECO:0007669"/>
    <property type="project" value="InterPro"/>
</dbReference>
<protein>
    <submittedName>
        <fullName evidence="8">MFS general substrate transporter</fullName>
    </submittedName>
</protein>
<feature type="transmembrane region" description="Helical" evidence="6">
    <location>
        <begin position="166"/>
        <end position="188"/>
    </location>
</feature>
<evidence type="ECO:0000313" key="9">
    <source>
        <dbReference type="Proteomes" id="UP000235371"/>
    </source>
</evidence>
<dbReference type="GO" id="GO:0005886">
    <property type="term" value="C:plasma membrane"/>
    <property type="evidence" value="ECO:0007669"/>
    <property type="project" value="TreeGrafter"/>
</dbReference>
<evidence type="ECO:0000313" key="8">
    <source>
        <dbReference type="EMBL" id="PMD54155.1"/>
    </source>
</evidence>
<sequence length="555" mass="59864">MGLGILEDNQLEHVPGTAPLNELGREIYNPSGVDLTILKHDPTGQIVLVPQPSDSPNDPYNWPRWKKERFTIAFAFSCGAVGAVGPLLSPAFVELAAEFNITLSAFIQGVQGGVIVAIAFGSLICNALAVKYGKRPVYLITTVGLMVTCFWCAAAKSFGSLVAARVIQGFCMGPLEALIPASIADVWASCFVHERGYRSAIFNLGVLGGINLAAPITGGIIQASSYKVAFYAMGGAFGLALIMIFFWMPETAYVRTGVVNLDTGSNNLMTELTMTHKIGASHLEKEEKAASGQPTQPPTPPASDEEPHSFAKEMLPYSGYVNHVSFLNTVFRPFVMLASPAVLWATLLFTTCISWLVGISITLSQIFSAPPYNFSVTAVGLTNLSSFVASLLGTAISGPLIDGVVRRMSLRNGGTFEPEFRLPIMVTYLLFTATGFFAWGQASYALDPWEVPVIVGLGFVNFGVQLGTTGIVSYVVDCHREKAGEAFAVMNFIKNLFAFGLVNYLNNWLATQGTRNVFFTIGGITIGVSLFTIPMYIYGKRARSWVYRHGIAGKD</sequence>
<feature type="transmembrane region" description="Helical" evidence="6">
    <location>
        <begin position="70"/>
        <end position="93"/>
    </location>
</feature>
<keyword evidence="4 6" id="KW-0472">Membrane</keyword>
<dbReference type="Gene3D" id="1.20.1250.20">
    <property type="entry name" value="MFS general substrate transporter like domains"/>
    <property type="match status" value="1"/>
</dbReference>